<feature type="region of interest" description="Disordered" evidence="2">
    <location>
        <begin position="566"/>
        <end position="585"/>
    </location>
</feature>
<comment type="similarity">
    <text evidence="1">Belongs to the sulfatase family.</text>
</comment>
<evidence type="ECO:0000256" key="3">
    <source>
        <dbReference type="SAM" id="SignalP"/>
    </source>
</evidence>
<keyword evidence="6" id="KW-1185">Reference proteome</keyword>
<dbReference type="InterPro" id="IPR017850">
    <property type="entry name" value="Alkaline_phosphatase_core_sf"/>
</dbReference>
<name>A0A934R7U1_9BACT</name>
<dbReference type="InterPro" id="IPR050738">
    <property type="entry name" value="Sulfatase"/>
</dbReference>
<comment type="caution">
    <text evidence="5">The sequence shown here is derived from an EMBL/GenBank/DDBJ whole genome shotgun (WGS) entry which is preliminary data.</text>
</comment>
<proteinExistence type="inferred from homology"/>
<gene>
    <name evidence="5" type="ORF">JIN81_00755</name>
</gene>
<feature type="chain" id="PRO_5037910193" evidence="3">
    <location>
        <begin position="24"/>
        <end position="719"/>
    </location>
</feature>
<protein>
    <submittedName>
        <fullName evidence="5">Sulfatase-like hydrolase/transferase</fullName>
    </submittedName>
</protein>
<dbReference type="SUPFAM" id="SSF53649">
    <property type="entry name" value="Alkaline phosphatase-like"/>
    <property type="match status" value="1"/>
</dbReference>
<reference evidence="5" key="1">
    <citation type="submission" date="2021-01" db="EMBL/GenBank/DDBJ databases">
        <title>Modified the classification status of verrucomicrobia.</title>
        <authorList>
            <person name="Feng X."/>
        </authorList>
    </citation>
    <scope>NUCLEOTIDE SEQUENCE</scope>
    <source>
        <strain evidence="5">KCTC 22201</strain>
    </source>
</reference>
<feature type="compositionally biased region" description="Polar residues" evidence="2">
    <location>
        <begin position="567"/>
        <end position="581"/>
    </location>
</feature>
<sequence length="719" mass="80373">MNILLVPFLAVLGLSAHVQLAQAAGPSQPNIVFLMTDDQRWDCFGCYGRPEFRTANIDRLADQGVVFDKAYHTVAICMPSRATIFSGRYFSNHRVGFTYPNNLTFPKKDFEDTYPAKLKGAGYRTGFVGKFGFPVTDEAYHTRDQVRGYDLEEHLSPYFDFFAGNGVHFRGDFASWPEDDKLKEIFDPKRPKNERTLKTGDAMIRFLETQPKDQPFCLSVSFYAVKNDSDHDMYPPHVKEFADVDFSVPENWVEGKNTKLPEVLDNWRGVGLHKARTSTPALYQRLVRRFATQGYSVDQQVGRLVAKLEEMGQLDNTVIIYTSDNGRFHGSHGLYDKAIHYDESMKAPLVVFDGRLAREKRGRRETALISMVDTAPTILSLAGVEVPERMQGRDYSKVLHQTEDMADWRTEVYNESLFLSKLHGQRKNPKVAEVNERFIAENQSYRCRGVTDARYKYLIYYEHDPVIEELYDLEKDPSEMNNLADNPEHAEVLGKLRARTKAFYQEIIIDHAVATTETPAPPAANGSKRDRTPVAANVPGWKPFLMEGASVLVESADDADGFRKLRPTQSDGRFTANQKTANDPLESLGDGRLATGIGPVFPNGVRTGAYRIDLGSAKAVQAVTSWSHHYKGARGTQKLAIYGSNATTDPGWDLGKFTALGTIDTTDRAKSEFTAASLRAAEGGSLGTFRWIVWAVSPVTAAGGGENTAFQELSVETAR</sequence>
<keyword evidence="5" id="KW-0378">Hydrolase</keyword>
<dbReference type="Proteomes" id="UP000658278">
    <property type="component" value="Unassembled WGS sequence"/>
</dbReference>
<feature type="signal peptide" evidence="3">
    <location>
        <begin position="1"/>
        <end position="23"/>
    </location>
</feature>
<evidence type="ECO:0000256" key="2">
    <source>
        <dbReference type="SAM" id="MobiDB-lite"/>
    </source>
</evidence>
<evidence type="ECO:0000313" key="6">
    <source>
        <dbReference type="Proteomes" id="UP000658278"/>
    </source>
</evidence>
<evidence type="ECO:0000313" key="5">
    <source>
        <dbReference type="EMBL" id="MBK1825533.1"/>
    </source>
</evidence>
<accession>A0A934R7U1</accession>
<dbReference type="GO" id="GO:0004065">
    <property type="term" value="F:arylsulfatase activity"/>
    <property type="evidence" value="ECO:0007669"/>
    <property type="project" value="TreeGrafter"/>
</dbReference>
<dbReference type="PANTHER" id="PTHR42693">
    <property type="entry name" value="ARYLSULFATASE FAMILY MEMBER"/>
    <property type="match status" value="1"/>
</dbReference>
<dbReference type="Gene3D" id="3.40.720.10">
    <property type="entry name" value="Alkaline Phosphatase, subunit A"/>
    <property type="match status" value="1"/>
</dbReference>
<evidence type="ECO:0000259" key="4">
    <source>
        <dbReference type="Pfam" id="PF00884"/>
    </source>
</evidence>
<dbReference type="PANTHER" id="PTHR42693:SF33">
    <property type="entry name" value="ARYLSULFATASE"/>
    <property type="match status" value="1"/>
</dbReference>
<dbReference type="EMBL" id="JAENII010000001">
    <property type="protein sequence ID" value="MBK1825533.1"/>
    <property type="molecule type" value="Genomic_DNA"/>
</dbReference>
<dbReference type="RefSeq" id="WP_200275251.1">
    <property type="nucleotide sequence ID" value="NZ_JAENII010000001.1"/>
</dbReference>
<feature type="domain" description="Sulfatase N-terminal" evidence="4">
    <location>
        <begin position="29"/>
        <end position="384"/>
    </location>
</feature>
<organism evidence="5 6">
    <name type="scientific">Haloferula rosea</name>
    <dbReference type="NCBI Taxonomy" id="490093"/>
    <lineage>
        <taxon>Bacteria</taxon>
        <taxon>Pseudomonadati</taxon>
        <taxon>Verrucomicrobiota</taxon>
        <taxon>Verrucomicrobiia</taxon>
        <taxon>Verrucomicrobiales</taxon>
        <taxon>Verrucomicrobiaceae</taxon>
        <taxon>Haloferula</taxon>
    </lineage>
</organism>
<dbReference type="InterPro" id="IPR000917">
    <property type="entry name" value="Sulfatase_N"/>
</dbReference>
<dbReference type="Pfam" id="PF00884">
    <property type="entry name" value="Sulfatase"/>
    <property type="match status" value="1"/>
</dbReference>
<evidence type="ECO:0000256" key="1">
    <source>
        <dbReference type="ARBA" id="ARBA00008779"/>
    </source>
</evidence>
<dbReference type="AlphaFoldDB" id="A0A934R7U1"/>
<keyword evidence="3" id="KW-0732">Signal</keyword>